<evidence type="ECO:0000313" key="5">
    <source>
        <dbReference type="Proteomes" id="UP000192801"/>
    </source>
</evidence>
<proteinExistence type="predicted"/>
<evidence type="ECO:0000313" key="4">
    <source>
        <dbReference type="EMBL" id="ORA73844.1"/>
    </source>
</evidence>
<sequence>MLTGCSQVYPGSAQRDPGHDADTVNLALLDTGNYPTKPRDPLGNAEDAAAGAVLEGHRLAENVVFPFDVDKTLLKVGRMGTGVMRRPKAVGAYLESSGLAAAVEPHNYITGYAASANDAHAPDFNQNLYLQNAVLVFKTEADAAAAAAAMADASNTRTSAIDNNALTVTALTIPNHPETVARTWSQHFDLLNKTTYSVIAFTPRGRNVLVQRAISQQDTATATDLATRALDQQLPLIDRFTPTAPDQLVNLPKDPSGLIARMLLPDEDNRTVENGTYGPHGALVFQPDLLAAPALFNELGIDLLIEEDGFLTRAKDAASAERFLDSLAGTQAKSGWEDTDGVAGLPAARCMSKKPDSADGASQYWCAIPQDRFVLEMNAGQALVARQKLAAGYLMLTTS</sequence>
<dbReference type="InterPro" id="IPR056463">
    <property type="entry name" value="DUF7373_C"/>
</dbReference>
<name>A0A1X0DN59_9MYCO</name>
<accession>A0A1X0DN59</accession>
<feature type="domain" description="DUF7373" evidence="2">
    <location>
        <begin position="43"/>
        <end position="252"/>
    </location>
</feature>
<dbReference type="STRING" id="444597.BST26_01340"/>
<reference evidence="4 5" key="1">
    <citation type="submission" date="2016-12" db="EMBL/GenBank/DDBJ databases">
        <title>The new phylogeny of genus Mycobacterium.</title>
        <authorList>
            <person name="Tortoli E."/>
            <person name="Trovato A."/>
            <person name="Cirillo D.M."/>
        </authorList>
    </citation>
    <scope>NUCLEOTIDE SEQUENCE [LARGE SCALE GENOMIC DNA]</scope>
    <source>
        <strain evidence="4 5">DSM 45130</strain>
    </source>
</reference>
<organism evidence="4 5">
    <name type="scientific">Mycolicibacterium insubricum</name>
    <dbReference type="NCBI Taxonomy" id="444597"/>
    <lineage>
        <taxon>Bacteria</taxon>
        <taxon>Bacillati</taxon>
        <taxon>Actinomycetota</taxon>
        <taxon>Actinomycetes</taxon>
        <taxon>Mycobacteriales</taxon>
        <taxon>Mycobacteriaceae</taxon>
        <taxon>Mycolicibacterium</taxon>
    </lineage>
</organism>
<gene>
    <name evidence="4" type="ORF">BST26_01340</name>
</gene>
<dbReference type="InterPro" id="IPR055797">
    <property type="entry name" value="DUF7373"/>
</dbReference>
<dbReference type="AlphaFoldDB" id="A0A1X0DN59"/>
<dbReference type="Proteomes" id="UP000192801">
    <property type="component" value="Unassembled WGS sequence"/>
</dbReference>
<feature type="domain" description="DUF7373" evidence="3">
    <location>
        <begin position="258"/>
        <end position="397"/>
    </location>
</feature>
<evidence type="ECO:0000256" key="1">
    <source>
        <dbReference type="SAM" id="MobiDB-lite"/>
    </source>
</evidence>
<protein>
    <submittedName>
        <fullName evidence="4">Uncharacterized protein</fullName>
    </submittedName>
</protein>
<dbReference type="Pfam" id="PF24088">
    <property type="entry name" value="DUF7373"/>
    <property type="match status" value="1"/>
</dbReference>
<evidence type="ECO:0000259" key="3">
    <source>
        <dbReference type="Pfam" id="PF24092"/>
    </source>
</evidence>
<keyword evidence="5" id="KW-1185">Reference proteome</keyword>
<dbReference type="Pfam" id="PF24092">
    <property type="entry name" value="DUF7373_C"/>
    <property type="match status" value="1"/>
</dbReference>
<evidence type="ECO:0000259" key="2">
    <source>
        <dbReference type="Pfam" id="PF24088"/>
    </source>
</evidence>
<dbReference type="EMBL" id="MVHS01000002">
    <property type="protein sequence ID" value="ORA73844.1"/>
    <property type="molecule type" value="Genomic_DNA"/>
</dbReference>
<comment type="caution">
    <text evidence="4">The sequence shown here is derived from an EMBL/GenBank/DDBJ whole genome shotgun (WGS) entry which is preliminary data.</text>
</comment>
<feature type="region of interest" description="Disordered" evidence="1">
    <location>
        <begin position="1"/>
        <end position="21"/>
    </location>
</feature>